<comment type="caution">
    <text evidence="1">The sequence shown here is derived from an EMBL/GenBank/DDBJ whole genome shotgun (WGS) entry which is preliminary data.</text>
</comment>
<evidence type="ECO:0008006" key="3">
    <source>
        <dbReference type="Google" id="ProtNLM"/>
    </source>
</evidence>
<dbReference type="Proteomes" id="UP000322267">
    <property type="component" value="Unassembled WGS sequence"/>
</dbReference>
<organism evidence="1 2">
    <name type="scientific">Rossellomorea vietnamensis</name>
    <dbReference type="NCBI Taxonomy" id="218284"/>
    <lineage>
        <taxon>Bacteria</taxon>
        <taxon>Bacillati</taxon>
        <taxon>Bacillota</taxon>
        <taxon>Bacilli</taxon>
        <taxon>Bacillales</taxon>
        <taxon>Bacillaceae</taxon>
        <taxon>Rossellomorea</taxon>
    </lineage>
</organism>
<dbReference type="SUPFAM" id="SSF52402">
    <property type="entry name" value="Adenine nucleotide alpha hydrolases-like"/>
    <property type="match status" value="1"/>
</dbReference>
<reference evidence="1 2" key="1">
    <citation type="submission" date="2019-08" db="EMBL/GenBank/DDBJ databases">
        <title>Bacillus genomes from the desert of Cuatro Cienegas, Coahuila.</title>
        <authorList>
            <person name="Olmedo-Alvarez G."/>
        </authorList>
    </citation>
    <scope>NUCLEOTIDE SEQUENCE [LARGE SCALE GENOMIC DNA]</scope>
    <source>
        <strain evidence="1 2">CH34_1T</strain>
    </source>
</reference>
<dbReference type="Gene3D" id="3.40.50.620">
    <property type="entry name" value="HUPs"/>
    <property type="match status" value="1"/>
</dbReference>
<evidence type="ECO:0000313" key="1">
    <source>
        <dbReference type="EMBL" id="TYS13094.1"/>
    </source>
</evidence>
<proteinExistence type="predicted"/>
<dbReference type="AlphaFoldDB" id="A0A5D4NH79"/>
<sequence length="83" mass="9735">MLFGSLFTTGYDSRVLLAAFKDIKDDVQFYLFQRDTSQSSDVHIAQKLSQRLQLNLKVIRTEPVNEAFKELMNELFFYPRTLP</sequence>
<dbReference type="InterPro" id="IPR014729">
    <property type="entry name" value="Rossmann-like_a/b/a_fold"/>
</dbReference>
<dbReference type="EMBL" id="VTEI01000024">
    <property type="protein sequence ID" value="TYS13094.1"/>
    <property type="molecule type" value="Genomic_DNA"/>
</dbReference>
<name>A0A5D4NH79_9BACI</name>
<evidence type="ECO:0000313" key="2">
    <source>
        <dbReference type="Proteomes" id="UP000322267"/>
    </source>
</evidence>
<gene>
    <name evidence="1" type="ORF">FZC78_22390</name>
</gene>
<accession>A0A5D4NH79</accession>
<dbReference type="RefSeq" id="WP_148942292.1">
    <property type="nucleotide sequence ID" value="NZ_VTEI01000024.1"/>
</dbReference>
<protein>
    <recommendedName>
        <fullName evidence="3">Asparagine synthetase domain-containing protein</fullName>
    </recommendedName>
</protein>